<dbReference type="RefSeq" id="WP_273581055.1">
    <property type="nucleotide sequence ID" value="NZ_JAQRFO010000059.1"/>
</dbReference>
<dbReference type="Proteomes" id="UP001214757">
    <property type="component" value="Unassembled WGS sequence"/>
</dbReference>
<gene>
    <name evidence="1" type="ORF">PSI22_18740</name>
</gene>
<reference evidence="1 2" key="1">
    <citation type="submission" date="2023-02" db="EMBL/GenBank/DDBJ databases">
        <title>Entomopathogenic bacteria.</title>
        <authorList>
            <person name="Machado R.A."/>
        </authorList>
    </citation>
    <scope>NUCLEOTIDE SEQUENCE [LARGE SCALE GENOMIC DNA]</scope>
    <source>
        <strain evidence="1 2">XENO-7</strain>
    </source>
</reference>
<evidence type="ECO:0000313" key="2">
    <source>
        <dbReference type="Proteomes" id="UP001214757"/>
    </source>
</evidence>
<proteinExistence type="predicted"/>
<name>A0ABT5M7H0_9GAMM</name>
<dbReference type="EMBL" id="JAQRFO010000059">
    <property type="protein sequence ID" value="MDC9623619.1"/>
    <property type="molecule type" value="Genomic_DNA"/>
</dbReference>
<accession>A0ABT5M7H0</accession>
<evidence type="ECO:0008006" key="3">
    <source>
        <dbReference type="Google" id="ProtNLM"/>
    </source>
</evidence>
<protein>
    <recommendedName>
        <fullName evidence="3">Bacteriophage protein</fullName>
    </recommendedName>
</protein>
<sequence>MERCEKCRGYYGEPKPVAVGEKCCFTLTAGNGLSINYRAVTGKLLLIKNDGYSVTYRKRVYHVDTIAHPDDPYPLTLAFIGRCTCTAK</sequence>
<keyword evidence="2" id="KW-1185">Reference proteome</keyword>
<organism evidence="1 2">
    <name type="scientific">Xenorhabdus aichiensis</name>
    <dbReference type="NCBI Taxonomy" id="3025874"/>
    <lineage>
        <taxon>Bacteria</taxon>
        <taxon>Pseudomonadati</taxon>
        <taxon>Pseudomonadota</taxon>
        <taxon>Gammaproteobacteria</taxon>
        <taxon>Enterobacterales</taxon>
        <taxon>Morganellaceae</taxon>
        <taxon>Xenorhabdus</taxon>
    </lineage>
</organism>
<evidence type="ECO:0000313" key="1">
    <source>
        <dbReference type="EMBL" id="MDC9623619.1"/>
    </source>
</evidence>
<comment type="caution">
    <text evidence="1">The sequence shown here is derived from an EMBL/GenBank/DDBJ whole genome shotgun (WGS) entry which is preliminary data.</text>
</comment>